<keyword evidence="1" id="KW-0732">Signal</keyword>
<feature type="signal peptide" evidence="1">
    <location>
        <begin position="1"/>
        <end position="29"/>
    </location>
</feature>
<dbReference type="OrthoDB" id="3788525at2"/>
<dbReference type="Proteomes" id="UP000294853">
    <property type="component" value="Chromosome"/>
</dbReference>
<reference evidence="2 3" key="1">
    <citation type="submission" date="2019-03" db="EMBL/GenBank/DDBJ databases">
        <title>Three New Species of Nocardioides, Nocardioides euryhalodurans sp. nov., Nocardioides seonyuensis sp. nov. and Nocardioides eburneoflavus sp. nov. Iolated from Soil.</title>
        <authorList>
            <person name="Roh S.G."/>
            <person name="Lee C."/>
            <person name="Kim M.-K."/>
            <person name="Kim S.B."/>
        </authorList>
    </citation>
    <scope>NUCLEOTIDE SEQUENCE [LARGE SCALE GENOMIC DNA]</scope>
    <source>
        <strain evidence="2 3">MMS17-SY207-3</strain>
    </source>
</reference>
<dbReference type="KEGG" id="nsn:EXE58_03415"/>
<evidence type="ECO:0000313" key="2">
    <source>
        <dbReference type="EMBL" id="QBX54609.1"/>
    </source>
</evidence>
<dbReference type="EMBL" id="CP038436">
    <property type="protein sequence ID" value="QBX54609.1"/>
    <property type="molecule type" value="Genomic_DNA"/>
</dbReference>
<evidence type="ECO:0000313" key="3">
    <source>
        <dbReference type="Proteomes" id="UP000294853"/>
    </source>
</evidence>
<keyword evidence="3" id="KW-1185">Reference proteome</keyword>
<dbReference type="RefSeq" id="WP_135266581.1">
    <property type="nucleotide sequence ID" value="NZ_CP038436.1"/>
</dbReference>
<protein>
    <recommendedName>
        <fullName evidence="4">Carboxypeptidase regulatory-like domain-containing protein</fullName>
    </recommendedName>
</protein>
<proteinExistence type="predicted"/>
<dbReference type="AlphaFoldDB" id="A0A4P7IC07"/>
<sequence>MRITRIVASAATAALVGTTLIAVSAPAQATETLTTTTTLELPYLNPEVATMHGDDVIVRGAVTGSDGGSVYKGTVTLFAITSSNPAGAPIATVPASGYLSFPDLKVTESMVLKAVYSGYAATSTYEDNYTPSESVVAELPVTRKVVMKDKGTTLFGKITPDYKRKPIKVEKKVGKKWKKFKTFKTKSSGKFRFKLPAPRRGKWHWRITVKGGNGFVPWQTVGSTYSYRTAAPRVSVD</sequence>
<gene>
    <name evidence="2" type="ORF">EXE58_03415</name>
</gene>
<evidence type="ECO:0008006" key="4">
    <source>
        <dbReference type="Google" id="ProtNLM"/>
    </source>
</evidence>
<evidence type="ECO:0000256" key="1">
    <source>
        <dbReference type="SAM" id="SignalP"/>
    </source>
</evidence>
<accession>A0A4P7IC07</accession>
<feature type="chain" id="PRO_5020522018" description="Carboxypeptidase regulatory-like domain-containing protein" evidence="1">
    <location>
        <begin position="30"/>
        <end position="237"/>
    </location>
</feature>
<organism evidence="2 3">
    <name type="scientific">Nocardioides seonyuensis</name>
    <dbReference type="NCBI Taxonomy" id="2518371"/>
    <lineage>
        <taxon>Bacteria</taxon>
        <taxon>Bacillati</taxon>
        <taxon>Actinomycetota</taxon>
        <taxon>Actinomycetes</taxon>
        <taxon>Propionibacteriales</taxon>
        <taxon>Nocardioidaceae</taxon>
        <taxon>Nocardioides</taxon>
    </lineage>
</organism>
<name>A0A4P7IC07_9ACTN</name>